<dbReference type="EMBL" id="QRVZ01000001">
    <property type="protein sequence ID" value="RGS88407.1"/>
    <property type="molecule type" value="Genomic_DNA"/>
</dbReference>
<reference evidence="2 3" key="1">
    <citation type="submission" date="2018-08" db="EMBL/GenBank/DDBJ databases">
        <title>A genome reference for cultivated species of the human gut microbiota.</title>
        <authorList>
            <person name="Zou Y."/>
            <person name="Xue W."/>
            <person name="Luo G."/>
        </authorList>
    </citation>
    <scope>NUCLEOTIDE SEQUENCE [LARGE SCALE GENOMIC DNA]</scope>
    <source>
        <strain evidence="2 3">AF20-9LB</strain>
    </source>
</reference>
<dbReference type="SUPFAM" id="SSF53448">
    <property type="entry name" value="Nucleotide-diphospho-sugar transferases"/>
    <property type="match status" value="1"/>
</dbReference>
<comment type="caution">
    <text evidence="2">The sequence shown here is derived from an EMBL/GenBank/DDBJ whole genome shotgun (WGS) entry which is preliminary data.</text>
</comment>
<gene>
    <name evidence="2" type="ORF">DWX70_02540</name>
</gene>
<protein>
    <submittedName>
        <fullName evidence="2">Glycosyltransferase</fullName>
    </submittedName>
</protein>
<dbReference type="PANTHER" id="PTHR22916:SF65">
    <property type="entry name" value="SLR1065 PROTEIN"/>
    <property type="match status" value="1"/>
</dbReference>
<name>A0A395W488_BACOV</name>
<dbReference type="Proteomes" id="UP000266492">
    <property type="component" value="Unassembled WGS sequence"/>
</dbReference>
<keyword evidence="2" id="KW-0808">Transferase</keyword>
<dbReference type="AlphaFoldDB" id="A0A395W488"/>
<accession>A0A395W488</accession>
<dbReference type="Gene3D" id="3.90.550.10">
    <property type="entry name" value="Spore Coat Polysaccharide Biosynthesis Protein SpsA, Chain A"/>
    <property type="match status" value="1"/>
</dbReference>
<dbReference type="Pfam" id="PF00535">
    <property type="entry name" value="Glycos_transf_2"/>
    <property type="match status" value="1"/>
</dbReference>
<feature type="domain" description="Glycosyltransferase 2-like" evidence="1">
    <location>
        <begin position="7"/>
        <end position="120"/>
    </location>
</feature>
<evidence type="ECO:0000313" key="3">
    <source>
        <dbReference type="Proteomes" id="UP000266492"/>
    </source>
</evidence>
<dbReference type="InterPro" id="IPR029044">
    <property type="entry name" value="Nucleotide-diphossugar_trans"/>
</dbReference>
<evidence type="ECO:0000313" key="2">
    <source>
        <dbReference type="EMBL" id="RGS88407.1"/>
    </source>
</evidence>
<dbReference type="InterPro" id="IPR001173">
    <property type="entry name" value="Glyco_trans_2-like"/>
</dbReference>
<dbReference type="RefSeq" id="WP_118418230.1">
    <property type="nucleotide sequence ID" value="NZ_JADNJA010000012.1"/>
</dbReference>
<organism evidence="2 3">
    <name type="scientific">Bacteroides ovatus</name>
    <dbReference type="NCBI Taxonomy" id="28116"/>
    <lineage>
        <taxon>Bacteria</taxon>
        <taxon>Pseudomonadati</taxon>
        <taxon>Bacteroidota</taxon>
        <taxon>Bacteroidia</taxon>
        <taxon>Bacteroidales</taxon>
        <taxon>Bacteroidaceae</taxon>
        <taxon>Bacteroides</taxon>
    </lineage>
</organism>
<sequence>MKQCDISVVLGSKNRKQLIRATIESIRKNKFNGSKEIIVIDGGSTDGTCDWLAKQRDILTIIQPNYTIIDFDGIKKRKHSWGEFMNIGFRYAHGKYIVMVSDDLILADDCLQNGYDAMESFLKSGLKVGAGAFYFREYPRYNYYRVGTLGSYIALNHGYYLKAALEDVDYIDEKSYNFYCGDGDLIMRLNNAGWKTVDLPECFALHLNHKVLRHKSLPQWRIQDENTFHNKYSKLINIPSPRKELKEKKINPLPFIKHAYSFVIQGYVMRFLDKYRVEE</sequence>
<dbReference type="PANTHER" id="PTHR22916">
    <property type="entry name" value="GLYCOSYLTRANSFERASE"/>
    <property type="match status" value="1"/>
</dbReference>
<evidence type="ECO:0000259" key="1">
    <source>
        <dbReference type="Pfam" id="PF00535"/>
    </source>
</evidence>
<dbReference type="GO" id="GO:0016758">
    <property type="term" value="F:hexosyltransferase activity"/>
    <property type="evidence" value="ECO:0007669"/>
    <property type="project" value="UniProtKB-ARBA"/>
</dbReference>
<proteinExistence type="predicted"/>